<evidence type="ECO:0000313" key="1">
    <source>
        <dbReference type="EMBL" id="MBC6993720.1"/>
    </source>
</evidence>
<comment type="caution">
    <text evidence="1">The sequence shown here is derived from an EMBL/GenBank/DDBJ whole genome shotgun (WGS) entry which is preliminary data.</text>
</comment>
<reference evidence="1" key="1">
    <citation type="submission" date="2020-08" db="EMBL/GenBank/DDBJ databases">
        <title>Lewinella bacteria from marine environments.</title>
        <authorList>
            <person name="Zhong Y."/>
        </authorList>
    </citation>
    <scope>NUCLEOTIDE SEQUENCE</scope>
    <source>
        <strain evidence="1">KCTC 42187</strain>
    </source>
</reference>
<dbReference type="InterPro" id="IPR014942">
    <property type="entry name" value="AbiEii"/>
</dbReference>
<dbReference type="AlphaFoldDB" id="A0A923PGN1"/>
<evidence type="ECO:0000313" key="2">
    <source>
        <dbReference type="Proteomes" id="UP000650081"/>
    </source>
</evidence>
<dbReference type="RefSeq" id="WP_187465823.1">
    <property type="nucleotide sequence ID" value="NZ_JACSIT010000075.1"/>
</dbReference>
<dbReference type="GO" id="GO:0016740">
    <property type="term" value="F:transferase activity"/>
    <property type="evidence" value="ECO:0007669"/>
    <property type="project" value="UniProtKB-KW"/>
</dbReference>
<name>A0A923PGN1_9BACT</name>
<proteinExistence type="predicted"/>
<dbReference type="Proteomes" id="UP000650081">
    <property type="component" value="Unassembled WGS sequence"/>
</dbReference>
<protein>
    <submittedName>
        <fullName evidence="1">Nucleotidyl transferase AbiEii/AbiGii toxin family protein</fullName>
    </submittedName>
</protein>
<organism evidence="1 2">
    <name type="scientific">Neolewinella lacunae</name>
    <dbReference type="NCBI Taxonomy" id="1517758"/>
    <lineage>
        <taxon>Bacteria</taxon>
        <taxon>Pseudomonadati</taxon>
        <taxon>Bacteroidota</taxon>
        <taxon>Saprospiria</taxon>
        <taxon>Saprospirales</taxon>
        <taxon>Lewinellaceae</taxon>
        <taxon>Neolewinella</taxon>
    </lineage>
</organism>
<keyword evidence="2" id="KW-1185">Reference proteome</keyword>
<sequence length="285" mass="32461">MKNLILSIQARLRAIAEREKTAYQLILVRYFTERLMYRLSTSEYKNQFCLKGGALLYAHEQESSRPTMDLDLLGLRISNDQEQMQAVFQVISQIDCPEDGVLFLHDSIGASEIKKEGRYSGVRIKIDGRLGNIRQMSQIDIGFGDIITPAPVEMVYPTLLPMAEPKILAYSLETVIAEKFEAMISLAAQNSRMKDFYDVYRLLENSKIDDAVLTTAIQNTFTQRETPIGPDHVVFSAEFATNGKRQQEWAAFLKKMGRFTEMDPLAFDVVMLVIRNRLGPIYAKL</sequence>
<gene>
    <name evidence="1" type="ORF">H9S92_06085</name>
</gene>
<dbReference type="Pfam" id="PF08843">
    <property type="entry name" value="AbiEii"/>
    <property type="match status" value="1"/>
</dbReference>
<keyword evidence="1" id="KW-0808">Transferase</keyword>
<dbReference type="EMBL" id="JACSIT010000075">
    <property type="protein sequence ID" value="MBC6993720.1"/>
    <property type="molecule type" value="Genomic_DNA"/>
</dbReference>
<accession>A0A923PGN1</accession>